<dbReference type="EMBL" id="IACL01084138">
    <property type="protein sequence ID" value="LAB10893.1"/>
    <property type="molecule type" value="Transcribed_RNA"/>
</dbReference>
<proteinExistence type="predicted"/>
<reference evidence="1" key="1">
    <citation type="submission" date="2017-07" db="EMBL/GenBank/DDBJ databases">
        <authorList>
            <person name="Mikheyev A."/>
            <person name="Grau M."/>
        </authorList>
    </citation>
    <scope>NUCLEOTIDE SEQUENCE</scope>
    <source>
        <tissue evidence="1">Venom_gland</tissue>
    </source>
</reference>
<protein>
    <submittedName>
        <fullName evidence="1">Uncharacterized protein</fullName>
    </submittedName>
</protein>
<organism evidence="1">
    <name type="scientific">Micrurus paraensis</name>
    <dbReference type="NCBI Taxonomy" id="1970185"/>
    <lineage>
        <taxon>Eukaryota</taxon>
        <taxon>Metazoa</taxon>
        <taxon>Chordata</taxon>
        <taxon>Craniata</taxon>
        <taxon>Vertebrata</taxon>
        <taxon>Euteleostomi</taxon>
        <taxon>Lepidosauria</taxon>
        <taxon>Squamata</taxon>
        <taxon>Bifurcata</taxon>
        <taxon>Unidentata</taxon>
        <taxon>Episquamata</taxon>
        <taxon>Toxicofera</taxon>
        <taxon>Serpentes</taxon>
        <taxon>Colubroidea</taxon>
        <taxon>Elapidae</taxon>
        <taxon>Elapinae</taxon>
        <taxon>Micrurus</taxon>
    </lineage>
</organism>
<accession>A0A2D4KQ95</accession>
<evidence type="ECO:0000313" key="1">
    <source>
        <dbReference type="EMBL" id="LAB10893.1"/>
    </source>
</evidence>
<sequence>MLKLSTFFSKETGIKRGSGVVRNHYISTEMYKTNYESLLGCIWVNIKGKKNHIAKSVCYRSPNQPAEIDELFTNQFDKVYRKHHSSNGGLLSILTSTARQALQHVGDQTGS</sequence>
<name>A0A2D4KQ95_9SAUR</name>
<dbReference type="AlphaFoldDB" id="A0A2D4KQ95"/>
<reference evidence="1" key="2">
    <citation type="submission" date="2017-11" db="EMBL/GenBank/DDBJ databases">
        <title>Coralsnake Venomics: Analyses of Venom Gland Transcriptomes and Proteomes of Six Brazilian Taxa.</title>
        <authorList>
            <person name="Aird S.D."/>
            <person name="Jorge da Silva N."/>
            <person name="Qiu L."/>
            <person name="Villar-Briones A."/>
            <person name="Aparecida-Saddi V."/>
            <person name="Campos-Telles M.P."/>
            <person name="Grau M."/>
            <person name="Mikheyev A.S."/>
        </authorList>
    </citation>
    <scope>NUCLEOTIDE SEQUENCE</scope>
    <source>
        <tissue evidence="1">Venom_gland</tissue>
    </source>
</reference>